<evidence type="ECO:0000256" key="1">
    <source>
        <dbReference type="ARBA" id="ARBA00023125"/>
    </source>
</evidence>
<dbReference type="InterPro" id="IPR016032">
    <property type="entry name" value="Sig_transdc_resp-reg_C-effctor"/>
</dbReference>
<dbReference type="InterPro" id="IPR001789">
    <property type="entry name" value="Sig_transdc_resp-reg_receiver"/>
</dbReference>
<evidence type="ECO:0000259" key="4">
    <source>
        <dbReference type="PROSITE" id="PS50110"/>
    </source>
</evidence>
<dbReference type="InterPro" id="IPR011006">
    <property type="entry name" value="CheY-like_superfamily"/>
</dbReference>
<dbReference type="SMART" id="SM00448">
    <property type="entry name" value="REC"/>
    <property type="match status" value="1"/>
</dbReference>
<proteinExistence type="predicted"/>
<dbReference type="PROSITE" id="PS50043">
    <property type="entry name" value="HTH_LUXR_2"/>
    <property type="match status" value="1"/>
</dbReference>
<dbReference type="HOGENOM" id="CLU_000445_90_4_3"/>
<gene>
    <name evidence="5" type="ordered locus">AM1_3101</name>
</gene>
<dbReference type="InterPro" id="IPR036388">
    <property type="entry name" value="WH-like_DNA-bd_sf"/>
</dbReference>
<feature type="domain" description="HTH luxR-type" evidence="3">
    <location>
        <begin position="146"/>
        <end position="211"/>
    </location>
</feature>
<dbReference type="GO" id="GO:0003677">
    <property type="term" value="F:DNA binding"/>
    <property type="evidence" value="ECO:0007669"/>
    <property type="project" value="UniProtKB-KW"/>
</dbReference>
<dbReference type="CDD" id="cd06170">
    <property type="entry name" value="LuxR_C_like"/>
    <property type="match status" value="1"/>
</dbReference>
<evidence type="ECO:0000259" key="3">
    <source>
        <dbReference type="PROSITE" id="PS50043"/>
    </source>
</evidence>
<dbReference type="OrthoDB" id="3821207at2"/>
<keyword evidence="6" id="KW-1185">Reference proteome</keyword>
<dbReference type="Gene3D" id="3.40.50.2300">
    <property type="match status" value="1"/>
</dbReference>
<dbReference type="AlphaFoldDB" id="B0CDM7"/>
<organism evidence="5 6">
    <name type="scientific">Acaryochloris marina (strain MBIC 11017)</name>
    <dbReference type="NCBI Taxonomy" id="329726"/>
    <lineage>
        <taxon>Bacteria</taxon>
        <taxon>Bacillati</taxon>
        <taxon>Cyanobacteriota</taxon>
        <taxon>Cyanophyceae</taxon>
        <taxon>Acaryochloridales</taxon>
        <taxon>Acaryochloridaceae</taxon>
        <taxon>Acaryochloris</taxon>
    </lineage>
</organism>
<accession>B0CDM7</accession>
<keyword evidence="1" id="KW-0238">DNA-binding</keyword>
<sequence>MPLTVLIVDDEPGIRLAVTDYLEAVGYTVISAATGKQAWQLVQQYRPHLLVTDIRMPQMDGYELVKLVRQQPAFRLLPVIYLTECSQTQERIRGYKLGCDAYLAKPFNLEELAAVIRNLLDRVQIVQTEIQAVSQATPSREPVDTALINALDLTQREQQVLRLLMEGLSNAQIGEQLHLSSRTVEKYVSKLLQKTETSNRAEIVRFAMEHNLLGAIENDP</sequence>
<dbReference type="Gene3D" id="1.10.10.10">
    <property type="entry name" value="Winged helix-like DNA-binding domain superfamily/Winged helix DNA-binding domain"/>
    <property type="match status" value="1"/>
</dbReference>
<keyword evidence="2" id="KW-0597">Phosphoprotein</keyword>
<name>B0CDM7_ACAM1</name>
<protein>
    <submittedName>
        <fullName evidence="5">Two component transcriptional regulator, LuxR family</fullName>
    </submittedName>
</protein>
<dbReference type="InterPro" id="IPR039420">
    <property type="entry name" value="WalR-like"/>
</dbReference>
<dbReference type="RefSeq" id="WP_012163524.1">
    <property type="nucleotide sequence ID" value="NC_009925.1"/>
</dbReference>
<dbReference type="GO" id="GO:0000160">
    <property type="term" value="P:phosphorelay signal transduction system"/>
    <property type="evidence" value="ECO:0007669"/>
    <property type="project" value="InterPro"/>
</dbReference>
<dbReference type="PROSITE" id="PS50110">
    <property type="entry name" value="RESPONSE_REGULATORY"/>
    <property type="match status" value="1"/>
</dbReference>
<dbReference type="PANTHER" id="PTHR43214">
    <property type="entry name" value="TWO-COMPONENT RESPONSE REGULATOR"/>
    <property type="match status" value="1"/>
</dbReference>
<dbReference type="Proteomes" id="UP000000268">
    <property type="component" value="Chromosome"/>
</dbReference>
<feature type="modified residue" description="4-aspartylphosphate" evidence="2">
    <location>
        <position position="53"/>
    </location>
</feature>
<dbReference type="InterPro" id="IPR000792">
    <property type="entry name" value="Tscrpt_reg_LuxR_C"/>
</dbReference>
<evidence type="ECO:0000313" key="5">
    <source>
        <dbReference type="EMBL" id="ABW28096.1"/>
    </source>
</evidence>
<dbReference type="SMART" id="SM00421">
    <property type="entry name" value="HTH_LUXR"/>
    <property type="match status" value="1"/>
</dbReference>
<dbReference type="SUPFAM" id="SSF52172">
    <property type="entry name" value="CheY-like"/>
    <property type="match status" value="1"/>
</dbReference>
<dbReference type="PRINTS" id="PR00038">
    <property type="entry name" value="HTHLUXR"/>
</dbReference>
<dbReference type="Pfam" id="PF00072">
    <property type="entry name" value="Response_reg"/>
    <property type="match status" value="1"/>
</dbReference>
<dbReference type="GO" id="GO:0006355">
    <property type="term" value="P:regulation of DNA-templated transcription"/>
    <property type="evidence" value="ECO:0007669"/>
    <property type="project" value="InterPro"/>
</dbReference>
<dbReference type="EMBL" id="CP000828">
    <property type="protein sequence ID" value="ABW28096.1"/>
    <property type="molecule type" value="Genomic_DNA"/>
</dbReference>
<dbReference type="CDD" id="cd19927">
    <property type="entry name" value="REC_Ycf29"/>
    <property type="match status" value="1"/>
</dbReference>
<feature type="domain" description="Response regulatory" evidence="4">
    <location>
        <begin position="4"/>
        <end position="120"/>
    </location>
</feature>
<dbReference type="STRING" id="329726.AM1_3101"/>
<reference evidence="5 6" key="1">
    <citation type="journal article" date="2008" name="Proc. Natl. Acad. Sci. U.S.A.">
        <title>Niche adaptation and genome expansion in the chlorophyll d-producing cyanobacterium Acaryochloris marina.</title>
        <authorList>
            <person name="Swingley W.D."/>
            <person name="Chen M."/>
            <person name="Cheung P.C."/>
            <person name="Conrad A.L."/>
            <person name="Dejesa L.C."/>
            <person name="Hao J."/>
            <person name="Honchak B.M."/>
            <person name="Karbach L.E."/>
            <person name="Kurdoglu A."/>
            <person name="Lahiri S."/>
            <person name="Mastrian S.D."/>
            <person name="Miyashita H."/>
            <person name="Page L."/>
            <person name="Ramakrishna P."/>
            <person name="Satoh S."/>
            <person name="Sattley W.M."/>
            <person name="Shimada Y."/>
            <person name="Taylor H.L."/>
            <person name="Tomo T."/>
            <person name="Tsuchiya T."/>
            <person name="Wang Z.T."/>
            <person name="Raymond J."/>
            <person name="Mimuro M."/>
            <person name="Blankenship R.E."/>
            <person name="Touchman J.W."/>
        </authorList>
    </citation>
    <scope>NUCLEOTIDE SEQUENCE [LARGE SCALE GENOMIC DNA]</scope>
    <source>
        <strain evidence="6">MBIC 11017</strain>
    </source>
</reference>
<evidence type="ECO:0000256" key="2">
    <source>
        <dbReference type="PROSITE-ProRule" id="PRU00169"/>
    </source>
</evidence>
<dbReference type="Pfam" id="PF00196">
    <property type="entry name" value="GerE"/>
    <property type="match status" value="1"/>
</dbReference>
<dbReference type="eggNOG" id="COG2197">
    <property type="taxonomic scope" value="Bacteria"/>
</dbReference>
<dbReference type="KEGG" id="amr:AM1_3101"/>
<dbReference type="SUPFAM" id="SSF46894">
    <property type="entry name" value="C-terminal effector domain of the bipartite response regulators"/>
    <property type="match status" value="1"/>
</dbReference>
<evidence type="ECO:0000313" key="6">
    <source>
        <dbReference type="Proteomes" id="UP000000268"/>
    </source>
</evidence>